<dbReference type="PANTHER" id="PTHR30349:SF81">
    <property type="entry name" value="TYROSINE RECOMBINASE XERC"/>
    <property type="match status" value="1"/>
</dbReference>
<proteinExistence type="predicted"/>
<dbReference type="InterPro" id="IPR011010">
    <property type="entry name" value="DNA_brk_join_enz"/>
</dbReference>
<keyword evidence="3 5" id="KW-0238">DNA-binding</keyword>
<dbReference type="PANTHER" id="PTHR30349">
    <property type="entry name" value="PHAGE INTEGRASE-RELATED"/>
    <property type="match status" value="1"/>
</dbReference>
<evidence type="ECO:0000259" key="7">
    <source>
        <dbReference type="PROSITE" id="PS51900"/>
    </source>
</evidence>
<sequence>MNSLPLYHYQSYVAGFSGWLRTLGYAPDTCRKYPRQLREFLHFLEETGIVDLSSVDGAVVECFFTYLQSRPSIKTGKSLSTTHLLSMQKTLRQFTRYLDALGLPGFALPRLRLQGLAAQSLEVFSQAEIDGLYAACGTDFYGLRDQALLALGYGCGLRRAEVSQLEVSDLHFKKGWLEVKAGKGAKARSVPMPTKVAAYLYRYVYQARAQLPQSGTTPALLLSWRATRLSKQMVSIRFRELVIKAELLSSEDKRTSFHCLRHSIATHLHAAGVSLANIALFLGHSSLDSTRIYTHLQEL</sequence>
<dbReference type="Proteomes" id="UP000004095">
    <property type="component" value="Unassembled WGS sequence"/>
</dbReference>
<dbReference type="OrthoDB" id="9801717at2"/>
<evidence type="ECO:0000259" key="6">
    <source>
        <dbReference type="PROSITE" id="PS51898"/>
    </source>
</evidence>
<dbReference type="GO" id="GO:0003677">
    <property type="term" value="F:DNA binding"/>
    <property type="evidence" value="ECO:0007669"/>
    <property type="project" value="UniProtKB-UniRule"/>
</dbReference>
<protein>
    <submittedName>
        <fullName evidence="8">Tyrosine recombinase XerD</fullName>
    </submittedName>
</protein>
<accession>A2A0J8</accession>
<feature type="domain" description="Tyr recombinase" evidence="6">
    <location>
        <begin position="119"/>
        <end position="299"/>
    </location>
</feature>
<dbReference type="GO" id="GO:0015074">
    <property type="term" value="P:DNA integration"/>
    <property type="evidence" value="ECO:0007669"/>
    <property type="project" value="UniProtKB-KW"/>
</dbReference>
<evidence type="ECO:0000256" key="2">
    <source>
        <dbReference type="ARBA" id="ARBA00022908"/>
    </source>
</evidence>
<dbReference type="Pfam" id="PF00589">
    <property type="entry name" value="Phage_integrase"/>
    <property type="match status" value="1"/>
</dbReference>
<dbReference type="eggNOG" id="COG4974">
    <property type="taxonomic scope" value="Bacteria"/>
</dbReference>
<keyword evidence="2" id="KW-0229">DNA integration</keyword>
<keyword evidence="1" id="KW-0159">Chromosome partition</keyword>
<organism evidence="8 9">
    <name type="scientific">Microscilla marina ATCC 23134</name>
    <dbReference type="NCBI Taxonomy" id="313606"/>
    <lineage>
        <taxon>Bacteria</taxon>
        <taxon>Pseudomonadati</taxon>
        <taxon>Bacteroidota</taxon>
        <taxon>Cytophagia</taxon>
        <taxon>Cytophagales</taxon>
        <taxon>Microscillaceae</taxon>
        <taxon>Microscilla</taxon>
    </lineage>
</organism>
<evidence type="ECO:0000256" key="5">
    <source>
        <dbReference type="PROSITE-ProRule" id="PRU01248"/>
    </source>
</evidence>
<dbReference type="InterPro" id="IPR044068">
    <property type="entry name" value="CB"/>
</dbReference>
<dbReference type="Gene3D" id="1.10.443.10">
    <property type="entry name" value="Intergrase catalytic core"/>
    <property type="match status" value="1"/>
</dbReference>
<comment type="caution">
    <text evidence="8">The sequence shown here is derived from an EMBL/GenBank/DDBJ whole genome shotgun (WGS) entry which is preliminary data.</text>
</comment>
<keyword evidence="9" id="KW-1185">Reference proteome</keyword>
<keyword evidence="4" id="KW-0233">DNA recombination</keyword>
<evidence type="ECO:0000313" key="8">
    <source>
        <dbReference type="EMBL" id="EAY23838.1"/>
    </source>
</evidence>
<evidence type="ECO:0000313" key="9">
    <source>
        <dbReference type="Proteomes" id="UP000004095"/>
    </source>
</evidence>
<dbReference type="RefSeq" id="WP_002706135.1">
    <property type="nucleotide sequence ID" value="NZ_AAWS01000109.1"/>
</dbReference>
<name>A2A0J8_MICM2</name>
<dbReference type="InterPro" id="IPR010998">
    <property type="entry name" value="Integrase_recombinase_N"/>
</dbReference>
<dbReference type="EMBL" id="AAWS01000109">
    <property type="protein sequence ID" value="EAY23838.1"/>
    <property type="molecule type" value="Genomic_DNA"/>
</dbReference>
<reference evidence="8 9" key="1">
    <citation type="submission" date="2007-01" db="EMBL/GenBank/DDBJ databases">
        <authorList>
            <person name="Haygood M."/>
            <person name="Podell S."/>
            <person name="Anderson C."/>
            <person name="Hopkinson B."/>
            <person name="Roe K."/>
            <person name="Barbeau K."/>
            <person name="Gaasterland T."/>
            <person name="Ferriera S."/>
            <person name="Johnson J."/>
            <person name="Kravitz S."/>
            <person name="Beeson K."/>
            <person name="Sutton G."/>
            <person name="Rogers Y.-H."/>
            <person name="Friedman R."/>
            <person name="Frazier M."/>
            <person name="Venter J.C."/>
        </authorList>
    </citation>
    <scope>NUCLEOTIDE SEQUENCE [LARGE SCALE GENOMIC DNA]</scope>
    <source>
        <strain evidence="8 9">ATCC 23134</strain>
    </source>
</reference>
<dbReference type="InterPro" id="IPR002104">
    <property type="entry name" value="Integrase_catalytic"/>
</dbReference>
<feature type="domain" description="Core-binding (CB)" evidence="7">
    <location>
        <begin position="14"/>
        <end position="99"/>
    </location>
</feature>
<dbReference type="SUPFAM" id="SSF56349">
    <property type="entry name" value="DNA breaking-rejoining enzymes"/>
    <property type="match status" value="1"/>
</dbReference>
<dbReference type="GO" id="GO:0007059">
    <property type="term" value="P:chromosome segregation"/>
    <property type="evidence" value="ECO:0007669"/>
    <property type="project" value="UniProtKB-KW"/>
</dbReference>
<evidence type="ECO:0000256" key="3">
    <source>
        <dbReference type="ARBA" id="ARBA00023125"/>
    </source>
</evidence>
<evidence type="ECO:0000256" key="1">
    <source>
        <dbReference type="ARBA" id="ARBA00022829"/>
    </source>
</evidence>
<dbReference type="PROSITE" id="PS51900">
    <property type="entry name" value="CB"/>
    <property type="match status" value="1"/>
</dbReference>
<dbReference type="InterPro" id="IPR013762">
    <property type="entry name" value="Integrase-like_cat_sf"/>
</dbReference>
<dbReference type="InterPro" id="IPR050090">
    <property type="entry name" value="Tyrosine_recombinase_XerCD"/>
</dbReference>
<dbReference type="AlphaFoldDB" id="A2A0J8"/>
<evidence type="ECO:0000256" key="4">
    <source>
        <dbReference type="ARBA" id="ARBA00023172"/>
    </source>
</evidence>
<dbReference type="GO" id="GO:0006310">
    <property type="term" value="P:DNA recombination"/>
    <property type="evidence" value="ECO:0007669"/>
    <property type="project" value="UniProtKB-KW"/>
</dbReference>
<gene>
    <name evidence="8" type="ORF">M23134_01263</name>
</gene>
<dbReference type="Gene3D" id="1.10.150.130">
    <property type="match status" value="1"/>
</dbReference>
<dbReference type="PROSITE" id="PS51898">
    <property type="entry name" value="TYR_RECOMBINASE"/>
    <property type="match status" value="1"/>
</dbReference>